<dbReference type="AlphaFoldDB" id="A0A2G9TYU8"/>
<sequence length="101" mass="11355">IAVDNVLSIEIGRRRRAGWATFNKYREVLTDGLLDARFKARVFDTHVLPGLIYGSEPWATIKEEEKKVTSTQRATERKMCAVTLTHKIPGSEIEGGPVPEM</sequence>
<feature type="non-terminal residue" evidence="1">
    <location>
        <position position="1"/>
    </location>
</feature>
<accession>A0A2G9TYU8</accession>
<keyword evidence="2" id="KW-1185">Reference proteome</keyword>
<dbReference type="Proteomes" id="UP000230423">
    <property type="component" value="Unassembled WGS sequence"/>
</dbReference>
<proteinExistence type="predicted"/>
<organism evidence="1 2">
    <name type="scientific">Teladorsagia circumcincta</name>
    <name type="common">Brown stomach worm</name>
    <name type="synonym">Ostertagia circumcincta</name>
    <dbReference type="NCBI Taxonomy" id="45464"/>
    <lineage>
        <taxon>Eukaryota</taxon>
        <taxon>Metazoa</taxon>
        <taxon>Ecdysozoa</taxon>
        <taxon>Nematoda</taxon>
        <taxon>Chromadorea</taxon>
        <taxon>Rhabditida</taxon>
        <taxon>Rhabditina</taxon>
        <taxon>Rhabditomorpha</taxon>
        <taxon>Strongyloidea</taxon>
        <taxon>Trichostrongylidae</taxon>
        <taxon>Teladorsagia</taxon>
    </lineage>
</organism>
<reference evidence="1 2" key="1">
    <citation type="submission" date="2015-09" db="EMBL/GenBank/DDBJ databases">
        <title>Draft genome of the parasitic nematode Teladorsagia circumcincta isolate WARC Sus (inbred).</title>
        <authorList>
            <person name="Mitreva M."/>
        </authorList>
    </citation>
    <scope>NUCLEOTIDE SEQUENCE [LARGE SCALE GENOMIC DNA]</scope>
    <source>
        <strain evidence="1 2">S</strain>
    </source>
</reference>
<evidence type="ECO:0000313" key="2">
    <source>
        <dbReference type="Proteomes" id="UP000230423"/>
    </source>
</evidence>
<dbReference type="EMBL" id="KZ351238">
    <property type="protein sequence ID" value="PIO63144.1"/>
    <property type="molecule type" value="Genomic_DNA"/>
</dbReference>
<gene>
    <name evidence="1" type="ORF">TELCIR_15271</name>
</gene>
<protein>
    <submittedName>
        <fullName evidence="1">Uncharacterized protein</fullName>
    </submittedName>
</protein>
<evidence type="ECO:0000313" key="1">
    <source>
        <dbReference type="EMBL" id="PIO63144.1"/>
    </source>
</evidence>
<name>A0A2G9TYU8_TELCI</name>
<dbReference type="OrthoDB" id="407509at2759"/>